<name>A0A4U1JID1_9BACT</name>
<accession>A0A4U1JID1</accession>
<dbReference type="Gene3D" id="3.40.30.10">
    <property type="entry name" value="Glutaredoxin"/>
    <property type="match status" value="1"/>
</dbReference>
<protein>
    <recommendedName>
        <fullName evidence="2">Thioredoxin domain-containing protein</fullName>
    </recommendedName>
</protein>
<proteinExistence type="predicted"/>
<evidence type="ECO:0000256" key="1">
    <source>
        <dbReference type="SAM" id="SignalP"/>
    </source>
</evidence>
<dbReference type="PROSITE" id="PS51352">
    <property type="entry name" value="THIOREDOXIN_2"/>
    <property type="match status" value="1"/>
</dbReference>
<dbReference type="InterPro" id="IPR036249">
    <property type="entry name" value="Thioredoxin-like_sf"/>
</dbReference>
<dbReference type="SUPFAM" id="SSF52833">
    <property type="entry name" value="Thioredoxin-like"/>
    <property type="match status" value="1"/>
</dbReference>
<feature type="domain" description="Thioredoxin" evidence="2">
    <location>
        <begin position="30"/>
        <end position="182"/>
    </location>
</feature>
<keyword evidence="1" id="KW-0732">Signal</keyword>
<keyword evidence="4" id="KW-1185">Reference proteome</keyword>
<dbReference type="InterPro" id="IPR013766">
    <property type="entry name" value="Thioredoxin_domain"/>
</dbReference>
<dbReference type="Proteomes" id="UP000309215">
    <property type="component" value="Unassembled WGS sequence"/>
</dbReference>
<evidence type="ECO:0000313" key="3">
    <source>
        <dbReference type="EMBL" id="TKD10269.1"/>
    </source>
</evidence>
<dbReference type="OrthoDB" id="5507668at2"/>
<dbReference type="EMBL" id="SSMQ01000007">
    <property type="protein sequence ID" value="TKD10269.1"/>
    <property type="molecule type" value="Genomic_DNA"/>
</dbReference>
<gene>
    <name evidence="3" type="ORF">E8A74_09705</name>
</gene>
<comment type="caution">
    <text evidence="3">The sequence shown here is derived from an EMBL/GenBank/DDBJ whole genome shotgun (WGS) entry which is preliminary data.</text>
</comment>
<evidence type="ECO:0000259" key="2">
    <source>
        <dbReference type="PROSITE" id="PS51352"/>
    </source>
</evidence>
<evidence type="ECO:0000313" key="4">
    <source>
        <dbReference type="Proteomes" id="UP000309215"/>
    </source>
</evidence>
<organism evidence="3 4">
    <name type="scientific">Polyangium fumosum</name>
    <dbReference type="NCBI Taxonomy" id="889272"/>
    <lineage>
        <taxon>Bacteria</taxon>
        <taxon>Pseudomonadati</taxon>
        <taxon>Myxococcota</taxon>
        <taxon>Polyangia</taxon>
        <taxon>Polyangiales</taxon>
        <taxon>Polyangiaceae</taxon>
        <taxon>Polyangium</taxon>
    </lineage>
</organism>
<feature type="chain" id="PRO_5020784923" description="Thioredoxin domain-containing protein" evidence="1">
    <location>
        <begin position="29"/>
        <end position="184"/>
    </location>
</feature>
<dbReference type="RefSeq" id="WP_136928669.1">
    <property type="nucleotide sequence ID" value="NZ_SSMQ01000007.1"/>
</dbReference>
<dbReference type="PROSITE" id="PS51318">
    <property type="entry name" value="TAT"/>
    <property type="match status" value="1"/>
</dbReference>
<dbReference type="AlphaFoldDB" id="A0A4U1JID1"/>
<sequence length="184" mass="19740">MISARRTLLAFGITLLAATALPSTPALAVLSEQAVAPNARVEDADGKAVEIKSLKGKPIVIVYDDRTSAPKSEAFRRDLVKLLKSGPYTSKVALLIVADVSPYDFWPARGTVKDAVRDETKKQGTTVYCDWTGGMRSAYKLKNEITGVVMVGKEGRVMFAKEGVPAGADQKRLVDALKAEVEGS</sequence>
<dbReference type="InterPro" id="IPR006311">
    <property type="entry name" value="TAT_signal"/>
</dbReference>
<feature type="signal peptide" evidence="1">
    <location>
        <begin position="1"/>
        <end position="28"/>
    </location>
</feature>
<reference evidence="3 4" key="1">
    <citation type="submission" date="2019-04" db="EMBL/GenBank/DDBJ databases">
        <authorList>
            <person name="Li Y."/>
            <person name="Wang J."/>
        </authorList>
    </citation>
    <scope>NUCLEOTIDE SEQUENCE [LARGE SCALE GENOMIC DNA]</scope>
    <source>
        <strain evidence="3 4">DSM 14668</strain>
    </source>
</reference>